<name>A0A2P7RAG2_9GAMM</name>
<dbReference type="PROSITE" id="PS50931">
    <property type="entry name" value="HTH_LYSR"/>
    <property type="match status" value="1"/>
</dbReference>
<dbReference type="GO" id="GO:0005829">
    <property type="term" value="C:cytosol"/>
    <property type="evidence" value="ECO:0007669"/>
    <property type="project" value="TreeGrafter"/>
</dbReference>
<feature type="domain" description="HTH lysR-type" evidence="5">
    <location>
        <begin position="2"/>
        <end position="59"/>
    </location>
</feature>
<dbReference type="InterPro" id="IPR005119">
    <property type="entry name" value="LysR_subst-bd"/>
</dbReference>
<dbReference type="SUPFAM" id="SSF46785">
    <property type="entry name" value="Winged helix' DNA-binding domain"/>
    <property type="match status" value="1"/>
</dbReference>
<proteinExistence type="inferred from homology"/>
<dbReference type="GO" id="GO:0003677">
    <property type="term" value="F:DNA binding"/>
    <property type="evidence" value="ECO:0007669"/>
    <property type="project" value="UniProtKB-KW"/>
</dbReference>
<dbReference type="PRINTS" id="PR00039">
    <property type="entry name" value="HTHLYSR"/>
</dbReference>
<keyword evidence="2" id="KW-0805">Transcription regulation</keyword>
<gene>
    <name evidence="6" type="ORF">C7I36_02250</name>
</gene>
<keyword evidence="3" id="KW-0238">DNA-binding</keyword>
<dbReference type="Pfam" id="PF00126">
    <property type="entry name" value="HTH_1"/>
    <property type="match status" value="1"/>
</dbReference>
<dbReference type="Pfam" id="PF03466">
    <property type="entry name" value="LysR_substrate"/>
    <property type="match status" value="1"/>
</dbReference>
<evidence type="ECO:0000256" key="4">
    <source>
        <dbReference type="ARBA" id="ARBA00023163"/>
    </source>
</evidence>
<dbReference type="Gene3D" id="1.10.10.10">
    <property type="entry name" value="Winged helix-like DNA-binding domain superfamily/Winged helix DNA-binding domain"/>
    <property type="match status" value="1"/>
</dbReference>
<evidence type="ECO:0000313" key="7">
    <source>
        <dbReference type="Proteomes" id="UP000242181"/>
    </source>
</evidence>
<dbReference type="PANTHER" id="PTHR30419:SF30">
    <property type="entry name" value="LYSR FAMILY TRANSCRIPTIONAL REGULATOR"/>
    <property type="match status" value="1"/>
</dbReference>
<accession>A0A2P7RAG2</accession>
<evidence type="ECO:0000256" key="1">
    <source>
        <dbReference type="ARBA" id="ARBA00009437"/>
    </source>
</evidence>
<evidence type="ECO:0000259" key="5">
    <source>
        <dbReference type="PROSITE" id="PS50931"/>
    </source>
</evidence>
<keyword evidence="4" id="KW-0804">Transcription</keyword>
<dbReference type="Gene3D" id="3.40.190.290">
    <property type="match status" value="1"/>
</dbReference>
<dbReference type="InterPro" id="IPR050950">
    <property type="entry name" value="HTH-type_LysR_regulators"/>
</dbReference>
<dbReference type="Proteomes" id="UP000242181">
    <property type="component" value="Unassembled WGS sequence"/>
</dbReference>
<evidence type="ECO:0000256" key="2">
    <source>
        <dbReference type="ARBA" id="ARBA00023015"/>
    </source>
</evidence>
<dbReference type="FunFam" id="1.10.10.10:FF:000001">
    <property type="entry name" value="LysR family transcriptional regulator"/>
    <property type="match status" value="1"/>
</dbReference>
<dbReference type="EMBL" id="PXYH01000002">
    <property type="protein sequence ID" value="PSJ47195.1"/>
    <property type="molecule type" value="Genomic_DNA"/>
</dbReference>
<keyword evidence="7" id="KW-1185">Reference proteome</keyword>
<dbReference type="SUPFAM" id="SSF53850">
    <property type="entry name" value="Periplasmic binding protein-like II"/>
    <property type="match status" value="1"/>
</dbReference>
<evidence type="ECO:0000256" key="3">
    <source>
        <dbReference type="ARBA" id="ARBA00023125"/>
    </source>
</evidence>
<evidence type="ECO:0000313" key="6">
    <source>
        <dbReference type="EMBL" id="PSJ47195.1"/>
    </source>
</evidence>
<organism evidence="6 7">
    <name type="scientific">Zobellella taiwanensis</name>
    <dbReference type="NCBI Taxonomy" id="347535"/>
    <lineage>
        <taxon>Bacteria</taxon>
        <taxon>Pseudomonadati</taxon>
        <taxon>Pseudomonadota</taxon>
        <taxon>Gammaproteobacteria</taxon>
        <taxon>Aeromonadales</taxon>
        <taxon>Aeromonadaceae</taxon>
        <taxon>Zobellella</taxon>
    </lineage>
</organism>
<dbReference type="GO" id="GO:0003700">
    <property type="term" value="F:DNA-binding transcription factor activity"/>
    <property type="evidence" value="ECO:0007669"/>
    <property type="project" value="InterPro"/>
</dbReference>
<dbReference type="RefSeq" id="WP_106452120.1">
    <property type="nucleotide sequence ID" value="NZ_PXYH01000002.1"/>
</dbReference>
<dbReference type="InterPro" id="IPR036390">
    <property type="entry name" value="WH_DNA-bd_sf"/>
</dbReference>
<dbReference type="OrthoDB" id="646694at2"/>
<dbReference type="AlphaFoldDB" id="A0A2P7RAG2"/>
<dbReference type="PANTHER" id="PTHR30419">
    <property type="entry name" value="HTH-TYPE TRANSCRIPTIONAL REGULATOR YBHD"/>
    <property type="match status" value="1"/>
</dbReference>
<dbReference type="InterPro" id="IPR036388">
    <property type="entry name" value="WH-like_DNA-bd_sf"/>
</dbReference>
<comment type="caution">
    <text evidence="6">The sequence shown here is derived from an EMBL/GenBank/DDBJ whole genome shotgun (WGS) entry which is preliminary data.</text>
</comment>
<sequence>MLDTKWLRQFCTVARTGGITRAAEQLHLAQPAVTMTIKKLEQQLGVALFERKQGRMQLTTEGERLYQHAERILAALALAEQDMAALHDLNTGEVSIGIPSMLGSFYFPPLLMAFKHRYPGLTLRIEEAGTQDLLERLCQGRLGLGIVLTSSLPPGLTGLPLLREEMVAVVARDHPLAGLGALDTGTFLSQELAVFRHGFFHREYIEALARQSGLSPNIGFESNLIPLLKAVVRQGFAVTTFLRMVIRDEPDLIPISFAEPYFLDLCLAWPRERRLSRAEQAFIDFLRRHHGEALQSPPKDVIT</sequence>
<dbReference type="InterPro" id="IPR000847">
    <property type="entry name" value="LysR_HTH_N"/>
</dbReference>
<dbReference type="CDD" id="cd05466">
    <property type="entry name" value="PBP2_LTTR_substrate"/>
    <property type="match status" value="1"/>
</dbReference>
<comment type="similarity">
    <text evidence="1">Belongs to the LysR transcriptional regulatory family.</text>
</comment>
<protein>
    <submittedName>
        <fullName evidence="6">LysR family transcriptional regulator</fullName>
    </submittedName>
</protein>
<reference evidence="6 7" key="1">
    <citation type="submission" date="2018-03" db="EMBL/GenBank/DDBJ databases">
        <title>The draft genome of Zobellella taiwanensis JCM 13381.</title>
        <authorList>
            <person name="Liu L."/>
            <person name="Li L."/>
            <person name="Wang T."/>
            <person name="Zhang X."/>
            <person name="Liang L."/>
        </authorList>
    </citation>
    <scope>NUCLEOTIDE SEQUENCE [LARGE SCALE GENOMIC DNA]</scope>
    <source>
        <strain evidence="6 7">JCM 13381</strain>
    </source>
</reference>